<evidence type="ECO:0000313" key="2">
    <source>
        <dbReference type="EMBL" id="ACN26737.1"/>
    </source>
</evidence>
<protein>
    <submittedName>
        <fullName evidence="2">Uncharacterized protein</fullName>
    </submittedName>
</protein>
<organism evidence="2">
    <name type="scientific">Zea mays</name>
    <name type="common">Maize</name>
    <dbReference type="NCBI Taxonomy" id="4577"/>
    <lineage>
        <taxon>Eukaryota</taxon>
        <taxon>Viridiplantae</taxon>
        <taxon>Streptophyta</taxon>
        <taxon>Embryophyta</taxon>
        <taxon>Tracheophyta</taxon>
        <taxon>Spermatophyta</taxon>
        <taxon>Magnoliopsida</taxon>
        <taxon>Liliopsida</taxon>
        <taxon>Poales</taxon>
        <taxon>Poaceae</taxon>
        <taxon>PACMAD clade</taxon>
        <taxon>Panicoideae</taxon>
        <taxon>Andropogonodae</taxon>
        <taxon>Andropogoneae</taxon>
        <taxon>Tripsacinae</taxon>
        <taxon>Zea</taxon>
    </lineage>
</organism>
<feature type="region of interest" description="Disordered" evidence="1">
    <location>
        <begin position="107"/>
        <end position="148"/>
    </location>
</feature>
<name>C0HI84_MAIZE</name>
<sequence>MEQHVLRQDSLIAIARLSRNVAASSSSRVAARASSPWDFTHRCYLEPGVPCAARVAHRRSLTTTTLLRQCLLLDVVPNQGSATSRHSGGVRSSHSQQHCVRVKHKLLQEASSSGCKPLPHDEGTRDEDKSKDDKSKRRSYRQMDSFSS</sequence>
<reference evidence="2" key="1">
    <citation type="journal article" date="2009" name="PLoS Genet.">
        <title>Sequencing, mapping, and analysis of 27,455 maize full-length cDNAs.</title>
        <authorList>
            <person name="Soderlund C."/>
            <person name="Descour A."/>
            <person name="Kudrna D."/>
            <person name="Bomhoff M."/>
            <person name="Boyd L."/>
            <person name="Currie J."/>
            <person name="Angelova A."/>
            <person name="Collura K."/>
            <person name="Wissotski M."/>
            <person name="Ashley E."/>
            <person name="Morrow D."/>
            <person name="Fernandes J."/>
            <person name="Walbot V."/>
            <person name="Yu Y."/>
        </authorList>
    </citation>
    <scope>NUCLEOTIDE SEQUENCE</scope>
    <source>
        <strain evidence="2">B73</strain>
    </source>
</reference>
<dbReference type="RefSeq" id="NP_001167987.1">
    <property type="nucleotide sequence ID" value="NM_001174516.1"/>
</dbReference>
<feature type="compositionally biased region" description="Low complexity" evidence="1">
    <location>
        <begin position="84"/>
        <end position="97"/>
    </location>
</feature>
<dbReference type="AlphaFoldDB" id="C0HI84"/>
<feature type="region of interest" description="Disordered" evidence="1">
    <location>
        <begin position="80"/>
        <end position="99"/>
    </location>
</feature>
<feature type="compositionally biased region" description="Basic and acidic residues" evidence="1">
    <location>
        <begin position="118"/>
        <end position="135"/>
    </location>
</feature>
<dbReference type="GeneID" id="100381707"/>
<evidence type="ECO:0000256" key="1">
    <source>
        <dbReference type="SAM" id="MobiDB-lite"/>
    </source>
</evidence>
<accession>C0HI84</accession>
<dbReference type="KEGG" id="zma:100381707"/>
<dbReference type="EMBL" id="BT062040">
    <property type="protein sequence ID" value="ACN26737.1"/>
    <property type="molecule type" value="mRNA"/>
</dbReference>
<proteinExistence type="evidence at transcript level"/>